<keyword evidence="6" id="KW-0547">Nucleotide-binding</keyword>
<comment type="catalytic activity">
    <reaction evidence="10">
        <text>CMP + ATP = CDP + ADP</text>
        <dbReference type="Rhea" id="RHEA:11600"/>
        <dbReference type="ChEBI" id="CHEBI:30616"/>
        <dbReference type="ChEBI" id="CHEBI:58069"/>
        <dbReference type="ChEBI" id="CHEBI:60377"/>
        <dbReference type="ChEBI" id="CHEBI:456216"/>
        <dbReference type="EC" id="2.7.4.25"/>
    </reaction>
</comment>
<dbReference type="GO" id="GO:0036431">
    <property type="term" value="F:dCMP kinase activity"/>
    <property type="evidence" value="ECO:0007669"/>
    <property type="project" value="InterPro"/>
</dbReference>
<gene>
    <name evidence="11" type="ORF">K8V07_21395</name>
</gene>
<evidence type="ECO:0000256" key="6">
    <source>
        <dbReference type="ARBA" id="ARBA00022741"/>
    </source>
</evidence>
<comment type="catalytic activity">
    <reaction evidence="9">
        <text>dCMP + ATP = dCDP + ADP</text>
        <dbReference type="Rhea" id="RHEA:25094"/>
        <dbReference type="ChEBI" id="CHEBI:30616"/>
        <dbReference type="ChEBI" id="CHEBI:57566"/>
        <dbReference type="ChEBI" id="CHEBI:58593"/>
        <dbReference type="ChEBI" id="CHEBI:456216"/>
        <dbReference type="EC" id="2.7.4.25"/>
    </reaction>
</comment>
<keyword evidence="4" id="KW-0963">Cytoplasm</keyword>
<evidence type="ECO:0000256" key="9">
    <source>
        <dbReference type="ARBA" id="ARBA00047615"/>
    </source>
</evidence>
<reference evidence="11" key="2">
    <citation type="submission" date="2021-09" db="EMBL/GenBank/DDBJ databases">
        <authorList>
            <person name="Gilroy R."/>
        </authorList>
    </citation>
    <scope>NUCLEOTIDE SEQUENCE</scope>
    <source>
        <strain evidence="11">CHK154-13316</strain>
    </source>
</reference>
<evidence type="ECO:0000256" key="5">
    <source>
        <dbReference type="ARBA" id="ARBA00022679"/>
    </source>
</evidence>
<keyword evidence="7 11" id="KW-0418">Kinase</keyword>
<dbReference type="Proteomes" id="UP000747074">
    <property type="component" value="Unassembled WGS sequence"/>
</dbReference>
<evidence type="ECO:0000256" key="1">
    <source>
        <dbReference type="ARBA" id="ARBA00004496"/>
    </source>
</evidence>
<evidence type="ECO:0000256" key="3">
    <source>
        <dbReference type="ARBA" id="ARBA00012906"/>
    </source>
</evidence>
<dbReference type="GO" id="GO:0006139">
    <property type="term" value="P:nucleobase-containing compound metabolic process"/>
    <property type="evidence" value="ECO:0007669"/>
    <property type="project" value="InterPro"/>
</dbReference>
<dbReference type="EMBL" id="DYVL01000229">
    <property type="protein sequence ID" value="HJG14463.1"/>
    <property type="molecule type" value="Genomic_DNA"/>
</dbReference>
<reference evidence="11" key="1">
    <citation type="journal article" date="2021" name="PeerJ">
        <title>Extensive microbial diversity within the chicken gut microbiome revealed by metagenomics and culture.</title>
        <authorList>
            <person name="Gilroy R."/>
            <person name="Ravi A."/>
            <person name="Getino M."/>
            <person name="Pursley I."/>
            <person name="Horton D.L."/>
            <person name="Alikhan N.F."/>
            <person name="Baker D."/>
            <person name="Gharbi K."/>
            <person name="Hall N."/>
            <person name="Watson M."/>
            <person name="Adriaenssens E.M."/>
            <person name="Foster-Nyarko E."/>
            <person name="Jarju S."/>
            <person name="Secka A."/>
            <person name="Antonio M."/>
            <person name="Oren A."/>
            <person name="Chaudhuri R.R."/>
            <person name="La Ragione R."/>
            <person name="Hildebrand F."/>
            <person name="Pallen M.J."/>
        </authorList>
    </citation>
    <scope>NUCLEOTIDE SEQUENCE</scope>
    <source>
        <strain evidence="11">CHK154-13316</strain>
    </source>
</reference>
<dbReference type="Pfam" id="PF13189">
    <property type="entry name" value="Cytidylate_kin2"/>
    <property type="match status" value="1"/>
</dbReference>
<evidence type="ECO:0000313" key="12">
    <source>
        <dbReference type="Proteomes" id="UP000747074"/>
    </source>
</evidence>
<dbReference type="NCBIfam" id="TIGR02173">
    <property type="entry name" value="cyt_kin_arch"/>
    <property type="match status" value="1"/>
</dbReference>
<dbReference type="AlphaFoldDB" id="A0A921ICU8"/>
<dbReference type="InterPro" id="IPR011892">
    <property type="entry name" value="Cyt_kin_arch"/>
</dbReference>
<proteinExistence type="inferred from homology"/>
<accession>A0A921ICU8</accession>
<sequence>MKHITITGDLGSGKSAVAKILSGKLNMEIISTGAIQREIAMKYGMTTLELNKYAENHPEIDEMIDNTIRNIGKQKKYYIIDSRLAWFFIPDSFKIYLQVDVDIAADRITGDKRDTEKYDSHEKAVNDIKARKKSENQRYLGLYGADCSNLDNFDLIIDTSKSTPEEIADLIISIYNKCCSGETEINKYWFSPLQLLPTQSVRGLNVDNLRDEIKSSFDICHPIKIISHGGLCFIYDGHKRASAAFFNHVSLVPVSFITEETMPAQMCVSEYVNDHYKQSYVYDWEDMHQINYLKYRQNE</sequence>
<dbReference type="SUPFAM" id="SSF52540">
    <property type="entry name" value="P-loop containing nucleoside triphosphate hydrolases"/>
    <property type="match status" value="1"/>
</dbReference>
<dbReference type="InterPro" id="IPR011994">
    <property type="entry name" value="Cytidylate_kinase_dom"/>
</dbReference>
<dbReference type="CDD" id="cd02020">
    <property type="entry name" value="CMPK"/>
    <property type="match status" value="1"/>
</dbReference>
<comment type="subcellular location">
    <subcellularLocation>
        <location evidence="1">Cytoplasm</location>
    </subcellularLocation>
</comment>
<comment type="caution">
    <text evidence="11">The sequence shown here is derived from an EMBL/GenBank/DDBJ whole genome shotgun (WGS) entry which is preliminary data.</text>
</comment>
<evidence type="ECO:0000256" key="2">
    <source>
        <dbReference type="ARBA" id="ARBA00011005"/>
    </source>
</evidence>
<protein>
    <recommendedName>
        <fullName evidence="3">(d)CMP kinase</fullName>
        <ecNumber evidence="3">2.7.4.25</ecNumber>
    </recommendedName>
</protein>
<name>A0A921ICU8_9BACE</name>
<dbReference type="GO" id="GO:0005737">
    <property type="term" value="C:cytoplasm"/>
    <property type="evidence" value="ECO:0007669"/>
    <property type="project" value="UniProtKB-SubCell"/>
</dbReference>
<evidence type="ECO:0000256" key="10">
    <source>
        <dbReference type="ARBA" id="ARBA00048478"/>
    </source>
</evidence>
<dbReference type="EC" id="2.7.4.25" evidence="3"/>
<keyword evidence="8" id="KW-0067">ATP-binding</keyword>
<evidence type="ECO:0000313" key="11">
    <source>
        <dbReference type="EMBL" id="HJG14463.1"/>
    </source>
</evidence>
<dbReference type="InterPro" id="IPR027417">
    <property type="entry name" value="P-loop_NTPase"/>
</dbReference>
<evidence type="ECO:0000256" key="4">
    <source>
        <dbReference type="ARBA" id="ARBA00022490"/>
    </source>
</evidence>
<keyword evidence="5" id="KW-0808">Transferase</keyword>
<evidence type="ECO:0000256" key="7">
    <source>
        <dbReference type="ARBA" id="ARBA00022777"/>
    </source>
</evidence>
<evidence type="ECO:0000256" key="8">
    <source>
        <dbReference type="ARBA" id="ARBA00022840"/>
    </source>
</evidence>
<comment type="similarity">
    <text evidence="2">Belongs to the cytidylate kinase family. Type 2 subfamily.</text>
</comment>
<dbReference type="Gene3D" id="3.40.50.300">
    <property type="entry name" value="P-loop containing nucleotide triphosphate hydrolases"/>
    <property type="match status" value="1"/>
</dbReference>
<organism evidence="11 12">
    <name type="scientific">Bacteroides xylanisolvens</name>
    <dbReference type="NCBI Taxonomy" id="371601"/>
    <lineage>
        <taxon>Bacteria</taxon>
        <taxon>Pseudomonadati</taxon>
        <taxon>Bacteroidota</taxon>
        <taxon>Bacteroidia</taxon>
        <taxon>Bacteroidales</taxon>
        <taxon>Bacteroidaceae</taxon>
        <taxon>Bacteroides</taxon>
    </lineage>
</organism>
<dbReference type="GO" id="GO:0005524">
    <property type="term" value="F:ATP binding"/>
    <property type="evidence" value="ECO:0007669"/>
    <property type="project" value="UniProtKB-KW"/>
</dbReference>